<evidence type="ECO:0000259" key="11">
    <source>
        <dbReference type="PROSITE" id="PS50109"/>
    </source>
</evidence>
<name>A0ABU5LCZ1_9GAMM</name>
<dbReference type="SMART" id="SM00387">
    <property type="entry name" value="HATPase_c"/>
    <property type="match status" value="1"/>
</dbReference>
<proteinExistence type="predicted"/>
<dbReference type="Gene3D" id="1.10.287.130">
    <property type="match status" value="1"/>
</dbReference>
<keyword evidence="4" id="KW-0597">Phosphoprotein</keyword>
<dbReference type="InterPro" id="IPR036890">
    <property type="entry name" value="HATPase_C_sf"/>
</dbReference>
<evidence type="ECO:0000256" key="2">
    <source>
        <dbReference type="ARBA" id="ARBA00004370"/>
    </source>
</evidence>
<keyword evidence="9" id="KW-0902">Two-component regulatory system</keyword>
<dbReference type="SMART" id="SM00388">
    <property type="entry name" value="HisKA"/>
    <property type="match status" value="1"/>
</dbReference>
<gene>
    <name evidence="13" type="ORF">N4G40_05930</name>
</gene>
<evidence type="ECO:0000256" key="4">
    <source>
        <dbReference type="ARBA" id="ARBA00022553"/>
    </source>
</evidence>
<feature type="transmembrane region" description="Helical" evidence="10">
    <location>
        <begin position="167"/>
        <end position="190"/>
    </location>
</feature>
<dbReference type="PROSITE" id="PS50885">
    <property type="entry name" value="HAMP"/>
    <property type="match status" value="1"/>
</dbReference>
<dbReference type="Gene3D" id="3.30.565.10">
    <property type="entry name" value="Histidine kinase-like ATPase, C-terminal domain"/>
    <property type="match status" value="1"/>
</dbReference>
<reference evidence="14" key="1">
    <citation type="submission" date="2023-07" db="EMBL/GenBank/DDBJ databases">
        <title>Structural and functional analysis of rice phyllospheric bacteria for their antimicrobial properties and defense elicitation against blast disease.</title>
        <authorList>
            <person name="Sahu K.P."/>
            <person name="Asharani P."/>
            <person name="Kumar M."/>
            <person name="Reddy B."/>
            <person name="Kumar A."/>
        </authorList>
    </citation>
    <scope>NUCLEOTIDE SEQUENCE [LARGE SCALE GENOMIC DNA]</scope>
    <source>
        <strain evidence="14">OsEp_Plm_30P10</strain>
    </source>
</reference>
<dbReference type="PROSITE" id="PS50109">
    <property type="entry name" value="HIS_KIN"/>
    <property type="match status" value="1"/>
</dbReference>
<feature type="domain" description="Histidine kinase" evidence="11">
    <location>
        <begin position="251"/>
        <end position="458"/>
    </location>
</feature>
<feature type="domain" description="HAMP" evidence="12">
    <location>
        <begin position="191"/>
        <end position="243"/>
    </location>
</feature>
<dbReference type="RefSeq" id="WP_322541870.1">
    <property type="nucleotide sequence ID" value="NZ_JAOBTT010000001.1"/>
</dbReference>
<keyword evidence="6 10" id="KW-0812">Transmembrane</keyword>
<dbReference type="CDD" id="cd00082">
    <property type="entry name" value="HisKA"/>
    <property type="match status" value="1"/>
</dbReference>
<evidence type="ECO:0000313" key="14">
    <source>
        <dbReference type="Proteomes" id="UP001288620"/>
    </source>
</evidence>
<dbReference type="Pfam" id="PF00512">
    <property type="entry name" value="HisKA"/>
    <property type="match status" value="1"/>
</dbReference>
<comment type="catalytic activity">
    <reaction evidence="1">
        <text>ATP + protein L-histidine = ADP + protein N-phospho-L-histidine.</text>
        <dbReference type="EC" id="2.7.13.3"/>
    </reaction>
</comment>
<evidence type="ECO:0000256" key="8">
    <source>
        <dbReference type="ARBA" id="ARBA00022989"/>
    </source>
</evidence>
<dbReference type="InterPro" id="IPR003661">
    <property type="entry name" value="HisK_dim/P_dom"/>
</dbReference>
<dbReference type="PANTHER" id="PTHR45436:SF1">
    <property type="entry name" value="SENSOR PROTEIN QSEC"/>
    <property type="match status" value="1"/>
</dbReference>
<keyword evidence="10" id="KW-0472">Membrane</keyword>
<evidence type="ECO:0000259" key="12">
    <source>
        <dbReference type="PROSITE" id="PS50885"/>
    </source>
</evidence>
<dbReference type="SUPFAM" id="SSF55874">
    <property type="entry name" value="ATPase domain of HSP90 chaperone/DNA topoisomerase II/histidine kinase"/>
    <property type="match status" value="1"/>
</dbReference>
<dbReference type="Pfam" id="PF08521">
    <property type="entry name" value="2CSK_N"/>
    <property type="match status" value="1"/>
</dbReference>
<keyword evidence="8 10" id="KW-1133">Transmembrane helix</keyword>
<evidence type="ECO:0000256" key="1">
    <source>
        <dbReference type="ARBA" id="ARBA00000085"/>
    </source>
</evidence>
<evidence type="ECO:0000256" key="7">
    <source>
        <dbReference type="ARBA" id="ARBA00022777"/>
    </source>
</evidence>
<evidence type="ECO:0000256" key="3">
    <source>
        <dbReference type="ARBA" id="ARBA00012438"/>
    </source>
</evidence>
<keyword evidence="5" id="KW-0808">Transferase</keyword>
<evidence type="ECO:0000256" key="9">
    <source>
        <dbReference type="ARBA" id="ARBA00023012"/>
    </source>
</evidence>
<dbReference type="InterPro" id="IPR003660">
    <property type="entry name" value="HAMP_dom"/>
</dbReference>
<protein>
    <recommendedName>
        <fullName evidence="3">histidine kinase</fullName>
        <ecNumber evidence="3">2.7.13.3</ecNumber>
    </recommendedName>
</protein>
<dbReference type="EC" id="2.7.13.3" evidence="3"/>
<dbReference type="InterPro" id="IPR050428">
    <property type="entry name" value="TCS_sensor_his_kinase"/>
</dbReference>
<keyword evidence="7 13" id="KW-0418">Kinase</keyword>
<dbReference type="Gene3D" id="6.10.340.10">
    <property type="match status" value="1"/>
</dbReference>
<dbReference type="InterPro" id="IPR036097">
    <property type="entry name" value="HisK_dim/P_sf"/>
</dbReference>
<organism evidence="13 14">
    <name type="scientific">Pantoea eucrina</name>
    <dbReference type="NCBI Taxonomy" id="472693"/>
    <lineage>
        <taxon>Bacteria</taxon>
        <taxon>Pseudomonadati</taxon>
        <taxon>Pseudomonadota</taxon>
        <taxon>Gammaproteobacteria</taxon>
        <taxon>Enterobacterales</taxon>
        <taxon>Erwiniaceae</taxon>
        <taxon>Pantoea</taxon>
    </lineage>
</organism>
<dbReference type="SMART" id="SM00304">
    <property type="entry name" value="HAMP"/>
    <property type="match status" value="1"/>
</dbReference>
<dbReference type="InterPro" id="IPR003594">
    <property type="entry name" value="HATPase_dom"/>
</dbReference>
<sequence length="458" mass="51018">MRLINTLRGELLVWLGAPLLLLWALSVYTHYQSAMQAANQAYDRSLLASARTVAERLEVRHQQLRVDVPWVVLDSFERNMNDQLFYQVISPQGKTLSGYPDLPGLPRNAPLSTSYPALVHFYDAHYRKQPIRVAALWQPVSEQGVEGMALVLVAETLNSRHAFAESLLHTALISQSFLVLMTLLLASLLLRKVLRPLRRLSRIMLRRAPGELTPLPSLLPWAELQPLIAAFNRHLARLRGLLARQERFSADVSHQLRTPLTILKTQVGVALSSDDPQQWRESLEGMRGTLDDTIALTGRLLQLAKIKARHGEEKNLSRVNLSEIVQQACLSSYAAARRKQIDLGFEGDEVCDVQGDGVLLAELCANLLDNAVKYTPYGGVITARVCQRMLTLEDSGPGIVAEQQQQALRPFGRLNDRGLPGAGIGLALVNDICVWHGAQLQLDRSPQLGGLRITVRFR</sequence>
<dbReference type="EMBL" id="JAOBTT010000001">
    <property type="protein sequence ID" value="MDZ7277812.1"/>
    <property type="molecule type" value="Genomic_DNA"/>
</dbReference>
<evidence type="ECO:0000313" key="13">
    <source>
        <dbReference type="EMBL" id="MDZ7277812.1"/>
    </source>
</evidence>
<evidence type="ECO:0000256" key="5">
    <source>
        <dbReference type="ARBA" id="ARBA00022679"/>
    </source>
</evidence>
<dbReference type="Pfam" id="PF02518">
    <property type="entry name" value="HATPase_c"/>
    <property type="match status" value="1"/>
</dbReference>
<dbReference type="Proteomes" id="UP001288620">
    <property type="component" value="Unassembled WGS sequence"/>
</dbReference>
<evidence type="ECO:0000256" key="6">
    <source>
        <dbReference type="ARBA" id="ARBA00022692"/>
    </source>
</evidence>
<dbReference type="GO" id="GO:0016301">
    <property type="term" value="F:kinase activity"/>
    <property type="evidence" value="ECO:0007669"/>
    <property type="project" value="UniProtKB-KW"/>
</dbReference>
<comment type="caution">
    <text evidence="13">The sequence shown here is derived from an EMBL/GenBank/DDBJ whole genome shotgun (WGS) entry which is preliminary data.</text>
</comment>
<dbReference type="InterPro" id="IPR013727">
    <property type="entry name" value="2CSK_N"/>
</dbReference>
<dbReference type="SUPFAM" id="SSF47384">
    <property type="entry name" value="Homodimeric domain of signal transducing histidine kinase"/>
    <property type="match status" value="1"/>
</dbReference>
<evidence type="ECO:0000256" key="10">
    <source>
        <dbReference type="SAM" id="Phobius"/>
    </source>
</evidence>
<comment type="subcellular location">
    <subcellularLocation>
        <location evidence="2">Membrane</location>
    </subcellularLocation>
</comment>
<keyword evidence="14" id="KW-1185">Reference proteome</keyword>
<dbReference type="PANTHER" id="PTHR45436">
    <property type="entry name" value="SENSOR HISTIDINE KINASE YKOH"/>
    <property type="match status" value="1"/>
</dbReference>
<dbReference type="InterPro" id="IPR005467">
    <property type="entry name" value="His_kinase_dom"/>
</dbReference>
<accession>A0ABU5LCZ1</accession>